<keyword evidence="15" id="KW-1185">Reference proteome</keyword>
<keyword evidence="8 11" id="KW-1133">Transmembrane helix</keyword>
<dbReference type="EMBL" id="CACSIO010000062">
    <property type="protein sequence ID" value="CAA0125880.1"/>
    <property type="molecule type" value="Genomic_DNA"/>
</dbReference>
<feature type="transmembrane region" description="Helical" evidence="11">
    <location>
        <begin position="12"/>
        <end position="33"/>
    </location>
</feature>
<dbReference type="PANTHER" id="PTHR39583:SF2">
    <property type="entry name" value="TYPE II SECRETION SYSTEM PROTEIN J"/>
    <property type="match status" value="1"/>
</dbReference>
<dbReference type="InterPro" id="IPR045584">
    <property type="entry name" value="Pilin-like"/>
</dbReference>
<evidence type="ECO:0000256" key="8">
    <source>
        <dbReference type="ARBA" id="ARBA00022989"/>
    </source>
</evidence>
<keyword evidence="7 11" id="KW-0812">Transmembrane</keyword>
<evidence type="ECO:0000256" key="6">
    <source>
        <dbReference type="ARBA" id="ARBA00022519"/>
    </source>
</evidence>
<evidence type="ECO:0000313" key="14">
    <source>
        <dbReference type="Proteomes" id="UP000434580"/>
    </source>
</evidence>
<dbReference type="InterPro" id="IPR051621">
    <property type="entry name" value="T2SS_protein_J"/>
</dbReference>
<dbReference type="NCBIfam" id="TIGR02532">
    <property type="entry name" value="IV_pilin_GFxxxE"/>
    <property type="match status" value="1"/>
</dbReference>
<evidence type="ECO:0000256" key="3">
    <source>
        <dbReference type="ARBA" id="ARBA00021539"/>
    </source>
</evidence>
<dbReference type="Pfam" id="PF07963">
    <property type="entry name" value="N_methyl"/>
    <property type="match status" value="1"/>
</dbReference>
<organism evidence="13 15">
    <name type="scientific">BD1-7 clade bacterium</name>
    <dbReference type="NCBI Taxonomy" id="2029982"/>
    <lineage>
        <taxon>Bacteria</taxon>
        <taxon>Pseudomonadati</taxon>
        <taxon>Pseudomonadota</taxon>
        <taxon>Gammaproteobacteria</taxon>
        <taxon>Cellvibrionales</taxon>
        <taxon>Spongiibacteraceae</taxon>
        <taxon>BD1-7 clade</taxon>
    </lineage>
</organism>
<evidence type="ECO:0000313" key="13">
    <source>
        <dbReference type="EMBL" id="CAA0125880.1"/>
    </source>
</evidence>
<dbReference type="InterPro" id="IPR012902">
    <property type="entry name" value="N_methyl_site"/>
</dbReference>
<evidence type="ECO:0000256" key="4">
    <source>
        <dbReference type="ARBA" id="ARBA00022475"/>
    </source>
</evidence>
<dbReference type="GO" id="GO:0015628">
    <property type="term" value="P:protein secretion by the type II secretion system"/>
    <property type="evidence" value="ECO:0007669"/>
    <property type="project" value="InterPro"/>
</dbReference>
<gene>
    <name evidence="13" type="primary">xcpW</name>
    <name evidence="12" type="ORF">DPBNPPHM_01257</name>
    <name evidence="13" type="ORF">OPDIPICF_03684</name>
</gene>
<evidence type="ECO:0000313" key="12">
    <source>
        <dbReference type="EMBL" id="CAA0106296.1"/>
    </source>
</evidence>
<dbReference type="Proteomes" id="UP000441399">
    <property type="component" value="Unassembled WGS sequence"/>
</dbReference>
<dbReference type="Gene3D" id="2.10.70.20">
    <property type="entry name" value="gspk-gspi-gspj complex like domains"/>
    <property type="match status" value="1"/>
</dbReference>
<dbReference type="Pfam" id="PF11612">
    <property type="entry name" value="T2SSJ"/>
    <property type="match status" value="1"/>
</dbReference>
<evidence type="ECO:0000256" key="10">
    <source>
        <dbReference type="SAM" id="MobiDB-lite"/>
    </source>
</evidence>
<comment type="subcellular location">
    <subcellularLocation>
        <location evidence="1">Cell inner membrane</location>
        <topology evidence="1">Single-pass membrane protein</topology>
    </subcellularLocation>
</comment>
<evidence type="ECO:0000256" key="9">
    <source>
        <dbReference type="ARBA" id="ARBA00023136"/>
    </source>
</evidence>
<evidence type="ECO:0000256" key="2">
    <source>
        <dbReference type="ARBA" id="ARBA00011084"/>
    </source>
</evidence>
<keyword evidence="6" id="KW-0997">Cell inner membrane</keyword>
<dbReference type="InterPro" id="IPR010055">
    <property type="entry name" value="T2SS_protein-GspJ"/>
</dbReference>
<keyword evidence="9 11" id="KW-0472">Membrane</keyword>
<reference evidence="14 15" key="1">
    <citation type="submission" date="2019-11" db="EMBL/GenBank/DDBJ databases">
        <authorList>
            <person name="Holert J."/>
        </authorList>
    </citation>
    <scope>NUCLEOTIDE SEQUENCE [LARGE SCALE GENOMIC DNA]</scope>
    <source>
        <strain evidence="12">BC5_2</strain>
        <strain evidence="13">SB11_3</strain>
    </source>
</reference>
<evidence type="ECO:0000256" key="5">
    <source>
        <dbReference type="ARBA" id="ARBA00022481"/>
    </source>
</evidence>
<dbReference type="Gene3D" id="3.10.610.10">
    <property type="entry name" value="GSPII I/J protein-like"/>
    <property type="match status" value="1"/>
</dbReference>
<dbReference type="NCBIfam" id="TIGR01711">
    <property type="entry name" value="gspJ"/>
    <property type="match status" value="1"/>
</dbReference>
<dbReference type="EMBL" id="CACSII010000012">
    <property type="protein sequence ID" value="CAA0106296.1"/>
    <property type="molecule type" value="Genomic_DNA"/>
</dbReference>
<keyword evidence="5" id="KW-0488">Methylation</keyword>
<dbReference type="GO" id="GO:0005886">
    <property type="term" value="C:plasma membrane"/>
    <property type="evidence" value="ECO:0007669"/>
    <property type="project" value="UniProtKB-SubCell"/>
</dbReference>
<dbReference type="GO" id="GO:0015627">
    <property type="term" value="C:type II protein secretion system complex"/>
    <property type="evidence" value="ECO:0007669"/>
    <property type="project" value="InterPro"/>
</dbReference>
<evidence type="ECO:0000256" key="1">
    <source>
        <dbReference type="ARBA" id="ARBA00004377"/>
    </source>
</evidence>
<keyword evidence="4" id="KW-1003">Cell membrane</keyword>
<dbReference type="SUPFAM" id="SSF54523">
    <property type="entry name" value="Pili subunits"/>
    <property type="match status" value="1"/>
</dbReference>
<name>A0A5S9QZN2_9GAMM</name>
<evidence type="ECO:0000256" key="7">
    <source>
        <dbReference type="ARBA" id="ARBA00022692"/>
    </source>
</evidence>
<sequence>MNSNRAQHGFTLIEVMLAMGITVIVAIMAFQGLDSAMQLSESEQKESDNIQRTSRVLDILGKDFRQIVPRVVRDPTGNGYEDAFFYNSASFPMMKFSRNGWTNPQPTRFQRSQLQRVHYHFDGKKLIRTSFQAIDRLPDEEGTEITLLDDVRSFEVKLLTSQTTNTSGDQQAPATQSNGIKPTQWVDMWPAQQAQFTQGGQYQASNLLPMAIEIEIDIEKWGKLRRVFELAGND</sequence>
<feature type="region of interest" description="Disordered" evidence="10">
    <location>
        <begin position="162"/>
        <end position="181"/>
    </location>
</feature>
<comment type="similarity">
    <text evidence="2">Belongs to the GSP J family.</text>
</comment>
<dbReference type="AlphaFoldDB" id="A0A5S9QZN2"/>
<dbReference type="PROSITE" id="PS00409">
    <property type="entry name" value="PROKAR_NTER_METHYL"/>
    <property type="match status" value="1"/>
</dbReference>
<dbReference type="PANTHER" id="PTHR39583">
    <property type="entry name" value="TYPE II SECRETION SYSTEM PROTEIN J-RELATED"/>
    <property type="match status" value="1"/>
</dbReference>
<evidence type="ECO:0000256" key="11">
    <source>
        <dbReference type="SAM" id="Phobius"/>
    </source>
</evidence>
<protein>
    <recommendedName>
        <fullName evidence="3">Type II secretion system protein J</fullName>
    </recommendedName>
</protein>
<proteinExistence type="inferred from homology"/>
<evidence type="ECO:0000313" key="15">
    <source>
        <dbReference type="Proteomes" id="UP000441399"/>
    </source>
</evidence>
<accession>A0A5S9QZN2</accession>
<dbReference type="Proteomes" id="UP000434580">
    <property type="component" value="Unassembled WGS sequence"/>
</dbReference>
<dbReference type="OrthoDB" id="9794345at2"/>